<sequence>MPRISATSWQSESKIERGWETYFPLAFRIFSQTTLELVLEKMQELADTAAKSVCSDTITAVTVPYMDYDPVFKARLCTSWQSAWDEQRHNKLFQIKPLFGRLVSVKITNQAHNKALSFELGDLRNSSITSEEGPSGDKIRANSMETRNGPISVTVTSPRPERRAFFLRGAGLGSSTPNTLSVGPAYNMGELGEQKEQNAVHPPRSIQVKVPVISQLTKNNSPTPRLPATSPNSPRVTYRHWHFGHKPPLLKTKNISGLVTHSAPTSQGPSPVHSFDSDTVVGIISSEKNTPDSDDEDPKRMHIKRAIRATRRYHTADSVEVVRKGEKDQNLHKRLSWNPGQLESCRSGQLGEIPRDKLLRNKHVDKCLSSDSMISSSVSSTGSAQLSLCSVEYDLSFEGGVDHLEETRERDYDPHAVVINDQQSDDHLQLTTVLLEGENNTAQHRGGSAVQITVNEDFSQIPPSVAEMQKMNECSLINWSLESTDV</sequence>
<proteinExistence type="predicted"/>
<keyword evidence="2" id="KW-1185">Reference proteome</keyword>
<evidence type="ECO:0000256" key="1">
    <source>
        <dbReference type="SAM" id="MobiDB-lite"/>
    </source>
</evidence>
<name>A0ABM1S7U3_LIMPO</name>
<feature type="region of interest" description="Disordered" evidence="1">
    <location>
        <begin position="127"/>
        <end position="156"/>
    </location>
</feature>
<accession>A0ABM1S7U3</accession>
<protein>
    <submittedName>
        <fullName evidence="3">Uncharacterized protein LOC106457905</fullName>
    </submittedName>
</protein>
<evidence type="ECO:0000313" key="3">
    <source>
        <dbReference type="RefSeq" id="XP_022239698.1"/>
    </source>
</evidence>
<evidence type="ECO:0000313" key="2">
    <source>
        <dbReference type="Proteomes" id="UP000694941"/>
    </source>
</evidence>
<dbReference type="Proteomes" id="UP000694941">
    <property type="component" value="Unplaced"/>
</dbReference>
<gene>
    <name evidence="3" type="primary">LOC106457905</name>
</gene>
<reference evidence="3" key="1">
    <citation type="submission" date="2025-08" db="UniProtKB">
        <authorList>
            <consortium name="RefSeq"/>
        </authorList>
    </citation>
    <scope>IDENTIFICATION</scope>
    <source>
        <tissue evidence="3">Muscle</tissue>
    </source>
</reference>
<feature type="compositionally biased region" description="Polar residues" evidence="1">
    <location>
        <begin position="143"/>
        <end position="156"/>
    </location>
</feature>
<dbReference type="RefSeq" id="XP_022239698.1">
    <property type="nucleotide sequence ID" value="XM_022383990.1"/>
</dbReference>
<organism evidence="2 3">
    <name type="scientific">Limulus polyphemus</name>
    <name type="common">Atlantic horseshoe crab</name>
    <dbReference type="NCBI Taxonomy" id="6850"/>
    <lineage>
        <taxon>Eukaryota</taxon>
        <taxon>Metazoa</taxon>
        <taxon>Ecdysozoa</taxon>
        <taxon>Arthropoda</taxon>
        <taxon>Chelicerata</taxon>
        <taxon>Merostomata</taxon>
        <taxon>Xiphosura</taxon>
        <taxon>Limulidae</taxon>
        <taxon>Limulus</taxon>
    </lineage>
</organism>
<dbReference type="GeneID" id="106457905"/>